<dbReference type="RefSeq" id="WP_132526469.1">
    <property type="nucleotide sequence ID" value="NZ_SMFV01000003.1"/>
</dbReference>
<dbReference type="GO" id="GO:0005829">
    <property type="term" value="C:cytosol"/>
    <property type="evidence" value="ECO:0007669"/>
    <property type="project" value="TreeGrafter"/>
</dbReference>
<feature type="domain" description="3-octaprenyl-4-hydroxybenzoate carboxy-lyase-like N-terminal" evidence="3">
    <location>
        <begin position="10"/>
        <end position="88"/>
    </location>
</feature>
<comment type="similarity">
    <text evidence="1">Belongs to the UbiD family.</text>
</comment>
<sequence length="495" mass="56492">MAYKDLRDFIERLKREGELKEIDYPVSSYLEITEIADRVVKAGGPALLFKNVDGGNIPVAINLFASYKRMTLALEDDPDRIGERAAKLLKPEKPSGFVEKLKKLIELKKIADIFPKLVDKRKAPCKEVIMKEPDLSKFPILFCWPRDGGRFITLPLVFTKDPETGERNCGMYRLHVYDRKTTGMHWHWHKVGAKHFLKAKRMGIKKFPVAVAIGSDPAVIYSATAPLPEDVDEMVFAGFIRGKAVEMVKCETVDLEVPANAEIVLEGYVDTDELRFEGPFGDHTGYYSLPDFYPVFHITCITHRRNPIYPATIVGKPPMEDCYIGKATERIFLPLLKTQLPEIVDMCLPIEGVFHNFAFISIDKRYPGHAKKVISALWGMGQMSFTKNIVIFDKDTNVHDIGEVIWRWGNNVDPKRDIMFTEGPVDALDHTSPLPFYGSKMGVDATRKWKSEGFERDWPPDIEMDEEVKRKIDSIWDKLGLPSPKEKKNPWSWGK</sequence>
<dbReference type="InterPro" id="IPR049381">
    <property type="entry name" value="UbiD-like_C"/>
</dbReference>
<dbReference type="PANTHER" id="PTHR30108:SF17">
    <property type="entry name" value="FERULIC ACID DECARBOXYLASE 1"/>
    <property type="match status" value="1"/>
</dbReference>
<evidence type="ECO:0000313" key="6">
    <source>
        <dbReference type="Proteomes" id="UP000295777"/>
    </source>
</evidence>
<organism evidence="5 6">
    <name type="scientific">Phorcysia thermohydrogeniphila</name>
    <dbReference type="NCBI Taxonomy" id="936138"/>
    <lineage>
        <taxon>Bacteria</taxon>
        <taxon>Pseudomonadati</taxon>
        <taxon>Aquificota</taxon>
        <taxon>Aquificia</taxon>
        <taxon>Desulfurobacteriales</taxon>
        <taxon>Desulfurobacteriaceae</taxon>
        <taxon>Phorcysia</taxon>
    </lineage>
</organism>
<accession>A0A4R1GJZ8</accession>
<name>A0A4R1GJZ8_9BACT</name>
<dbReference type="OrthoDB" id="9809841at2"/>
<dbReference type="GO" id="GO:0006744">
    <property type="term" value="P:ubiquinone biosynthetic process"/>
    <property type="evidence" value="ECO:0007669"/>
    <property type="project" value="TreeGrafter"/>
</dbReference>
<dbReference type="SUPFAM" id="SSF50475">
    <property type="entry name" value="FMN-binding split barrel"/>
    <property type="match status" value="1"/>
</dbReference>
<dbReference type="PANTHER" id="PTHR30108">
    <property type="entry name" value="3-OCTAPRENYL-4-HYDROXYBENZOATE CARBOXY-LYASE-RELATED"/>
    <property type="match status" value="1"/>
</dbReference>
<dbReference type="Pfam" id="PF20696">
    <property type="entry name" value="UbiD_C"/>
    <property type="match status" value="1"/>
</dbReference>
<evidence type="ECO:0000313" key="5">
    <source>
        <dbReference type="EMBL" id="TCK04602.1"/>
    </source>
</evidence>
<dbReference type="InterPro" id="IPR049383">
    <property type="entry name" value="UbiD-like_N"/>
</dbReference>
<feature type="domain" description="3-octaprenyl-4-hydroxybenzoate carboxy-lyase-like Rift-related" evidence="2">
    <location>
        <begin position="117"/>
        <end position="317"/>
    </location>
</feature>
<evidence type="ECO:0000256" key="1">
    <source>
        <dbReference type="ARBA" id="ARBA00010021"/>
    </source>
</evidence>
<comment type="caution">
    <text evidence="5">The sequence shown here is derived from an EMBL/GenBank/DDBJ whole genome shotgun (WGS) entry which is preliminary data.</text>
</comment>
<reference evidence="5 6" key="1">
    <citation type="submission" date="2019-03" db="EMBL/GenBank/DDBJ databases">
        <title>Genomic Encyclopedia of Archaeal and Bacterial Type Strains, Phase II (KMG-II): from individual species to whole genera.</title>
        <authorList>
            <person name="Goeker M."/>
        </authorList>
    </citation>
    <scope>NUCLEOTIDE SEQUENCE [LARGE SCALE GENOMIC DNA]</scope>
    <source>
        <strain evidence="5 6">DSM 24425</strain>
    </source>
</reference>
<dbReference type="InterPro" id="IPR048304">
    <property type="entry name" value="UbiD_Rift_dom"/>
</dbReference>
<evidence type="ECO:0000259" key="3">
    <source>
        <dbReference type="Pfam" id="PF20695"/>
    </source>
</evidence>
<evidence type="ECO:0000259" key="4">
    <source>
        <dbReference type="Pfam" id="PF20696"/>
    </source>
</evidence>
<dbReference type="Gene3D" id="1.20.5.570">
    <property type="entry name" value="Single helix bin"/>
    <property type="match status" value="1"/>
</dbReference>
<evidence type="ECO:0000259" key="2">
    <source>
        <dbReference type="Pfam" id="PF01977"/>
    </source>
</evidence>
<protein>
    <submittedName>
        <fullName evidence="5">4-hydroxy-3-polyprenylbenzoate decarboxylase</fullName>
    </submittedName>
</protein>
<gene>
    <name evidence="5" type="ORF">CLV27_1035</name>
</gene>
<dbReference type="NCBIfam" id="TIGR03701">
    <property type="entry name" value="mena_SCO4490"/>
    <property type="match status" value="1"/>
</dbReference>
<dbReference type="Proteomes" id="UP000295777">
    <property type="component" value="Unassembled WGS sequence"/>
</dbReference>
<dbReference type="InterPro" id="IPR022390">
    <property type="entry name" value="HBDC"/>
</dbReference>
<dbReference type="NCBIfam" id="TIGR00148">
    <property type="entry name" value="UbiD family decarboxylase"/>
    <property type="match status" value="1"/>
</dbReference>
<dbReference type="Pfam" id="PF01977">
    <property type="entry name" value="UbiD"/>
    <property type="match status" value="1"/>
</dbReference>
<dbReference type="Gene3D" id="3.40.1670.10">
    <property type="entry name" value="UbiD C-terminal domain-like"/>
    <property type="match status" value="1"/>
</dbReference>
<dbReference type="GO" id="GO:0008694">
    <property type="term" value="F:4-hydroxy-3-polyprenylbenzoate decarboxylase activity"/>
    <property type="evidence" value="ECO:0007669"/>
    <property type="project" value="TreeGrafter"/>
</dbReference>
<dbReference type="InterPro" id="IPR002830">
    <property type="entry name" value="UbiD"/>
</dbReference>
<proteinExistence type="inferred from homology"/>
<dbReference type="Pfam" id="PF20695">
    <property type="entry name" value="UbiD_N"/>
    <property type="match status" value="1"/>
</dbReference>
<dbReference type="SUPFAM" id="SSF143968">
    <property type="entry name" value="UbiD C-terminal domain-like"/>
    <property type="match status" value="1"/>
</dbReference>
<dbReference type="AlphaFoldDB" id="A0A4R1GJZ8"/>
<feature type="domain" description="3-octaprenyl-4-hydroxybenzoate carboxy-lyase-like C-terminal" evidence="4">
    <location>
        <begin position="322"/>
        <end position="445"/>
    </location>
</feature>
<keyword evidence="6" id="KW-1185">Reference proteome</keyword>
<dbReference type="EMBL" id="SMFV01000003">
    <property type="protein sequence ID" value="TCK04602.1"/>
    <property type="molecule type" value="Genomic_DNA"/>
</dbReference>